<proteinExistence type="predicted"/>
<protein>
    <submittedName>
        <fullName evidence="2">Transmembrane protein, putative</fullName>
    </submittedName>
</protein>
<keyword evidence="3" id="KW-1185">Reference proteome</keyword>
<keyword evidence="1 2" id="KW-0812">Transmembrane</keyword>
<evidence type="ECO:0000256" key="1">
    <source>
        <dbReference type="SAM" id="Phobius"/>
    </source>
</evidence>
<feature type="transmembrane region" description="Helical" evidence="1">
    <location>
        <begin position="52"/>
        <end position="74"/>
    </location>
</feature>
<evidence type="ECO:0000313" key="2">
    <source>
        <dbReference type="EMBL" id="EAR93969.1"/>
    </source>
</evidence>
<organism evidence="2 3">
    <name type="scientific">Tetrahymena thermophila (strain SB210)</name>
    <dbReference type="NCBI Taxonomy" id="312017"/>
    <lineage>
        <taxon>Eukaryota</taxon>
        <taxon>Sar</taxon>
        <taxon>Alveolata</taxon>
        <taxon>Ciliophora</taxon>
        <taxon>Intramacronucleata</taxon>
        <taxon>Oligohymenophorea</taxon>
        <taxon>Hymenostomatida</taxon>
        <taxon>Tetrahymenina</taxon>
        <taxon>Tetrahymenidae</taxon>
        <taxon>Tetrahymena</taxon>
    </lineage>
</organism>
<dbReference type="HOGENOM" id="CLU_659709_0_0_1"/>
<dbReference type="AlphaFoldDB" id="Q23BZ9"/>
<keyword evidence="1" id="KW-0472">Membrane</keyword>
<dbReference type="InParanoid" id="Q23BZ9"/>
<keyword evidence="1" id="KW-1133">Transmembrane helix</keyword>
<gene>
    <name evidence="2" type="ORF">TTHERM_00225830</name>
</gene>
<dbReference type="EMBL" id="GG662718">
    <property type="protein sequence ID" value="EAR93969.1"/>
    <property type="molecule type" value="Genomic_DNA"/>
</dbReference>
<evidence type="ECO:0000313" key="3">
    <source>
        <dbReference type="Proteomes" id="UP000009168"/>
    </source>
</evidence>
<sequence length="417" mass="47731">MNQGQELAQRQYVSRLHFQDNSQEQVQSRQPVRRINDSDPFKISQYGKPFMCIFYAGLIAGILCSLMGVILSIIPGTAQEDLIKNELLNANSKWIYDDKQQLMKTFQVQVDLLSNEELINEQFKSISSKSKKSKKESEAVNPIVNRSDMQLKDSLSTYQQKISTGFQFGQSYKSPILSLENAHFESKIDFESEPIIPENNHCLKIKVTDSQNNELRVQGLPNCGGFDNSLPINLVENKTLQFSEMIKMSLCSDELSCEKLCEQNDGISHAIQKKNKEVHLEKKYEIQKQTCTANFAVKEVCLVFSIDKETQNISKFEGGCYKGNYMLFDFESKVNQTLIKLREKEDPFLVSIQHSPDYTPQTIHKTQKDEFATNLYCFGIAIFAILIIALAVKRVSKERQSTKTYNNSQRNSQNVQM</sequence>
<reference evidence="3" key="1">
    <citation type="journal article" date="2006" name="PLoS Biol.">
        <title>Macronuclear genome sequence of the ciliate Tetrahymena thermophila, a model eukaryote.</title>
        <authorList>
            <person name="Eisen J.A."/>
            <person name="Coyne R.S."/>
            <person name="Wu M."/>
            <person name="Wu D."/>
            <person name="Thiagarajan M."/>
            <person name="Wortman J.R."/>
            <person name="Badger J.H."/>
            <person name="Ren Q."/>
            <person name="Amedeo P."/>
            <person name="Jones K.M."/>
            <person name="Tallon L.J."/>
            <person name="Delcher A.L."/>
            <person name="Salzberg S.L."/>
            <person name="Silva J.C."/>
            <person name="Haas B.J."/>
            <person name="Majoros W.H."/>
            <person name="Farzad M."/>
            <person name="Carlton J.M."/>
            <person name="Smith R.K. Jr."/>
            <person name="Garg J."/>
            <person name="Pearlman R.E."/>
            <person name="Karrer K.M."/>
            <person name="Sun L."/>
            <person name="Manning G."/>
            <person name="Elde N.C."/>
            <person name="Turkewitz A.P."/>
            <person name="Asai D.J."/>
            <person name="Wilkes D.E."/>
            <person name="Wang Y."/>
            <person name="Cai H."/>
            <person name="Collins K."/>
            <person name="Stewart B.A."/>
            <person name="Lee S.R."/>
            <person name="Wilamowska K."/>
            <person name="Weinberg Z."/>
            <person name="Ruzzo W.L."/>
            <person name="Wloga D."/>
            <person name="Gaertig J."/>
            <person name="Frankel J."/>
            <person name="Tsao C.-C."/>
            <person name="Gorovsky M.A."/>
            <person name="Keeling P.J."/>
            <person name="Waller R.F."/>
            <person name="Patron N.J."/>
            <person name="Cherry J.M."/>
            <person name="Stover N.A."/>
            <person name="Krieger C.J."/>
            <person name="del Toro C."/>
            <person name="Ryder H.F."/>
            <person name="Williamson S.C."/>
            <person name="Barbeau R.A."/>
            <person name="Hamilton E.P."/>
            <person name="Orias E."/>
        </authorList>
    </citation>
    <scope>NUCLEOTIDE SEQUENCE [LARGE SCALE GENOMIC DNA]</scope>
    <source>
        <strain evidence="3">SB210</strain>
    </source>
</reference>
<name>Q23BZ9_TETTS</name>
<dbReference type="Proteomes" id="UP000009168">
    <property type="component" value="Unassembled WGS sequence"/>
</dbReference>
<dbReference type="GeneID" id="7843653"/>
<dbReference type="RefSeq" id="XP_001014214.1">
    <property type="nucleotide sequence ID" value="XM_001014214.3"/>
</dbReference>
<feature type="transmembrane region" description="Helical" evidence="1">
    <location>
        <begin position="371"/>
        <end position="392"/>
    </location>
</feature>
<accession>Q23BZ9</accession>
<dbReference type="KEGG" id="tet:TTHERM_00225830"/>